<dbReference type="SMART" id="SM01045">
    <property type="entry name" value="BURP"/>
    <property type="match status" value="1"/>
</dbReference>
<reference evidence="9" key="1">
    <citation type="submission" date="2019-10" db="EMBL/GenBank/DDBJ databases">
        <authorList>
            <person name="Zhang R."/>
            <person name="Pan Y."/>
            <person name="Wang J."/>
            <person name="Ma R."/>
            <person name="Yu S."/>
        </authorList>
    </citation>
    <scope>NUCLEOTIDE SEQUENCE</scope>
    <source>
        <strain evidence="9">LA-IB0</strain>
        <tissue evidence="9">Leaf</tissue>
    </source>
</reference>
<keyword evidence="5 7" id="KW-0732">Signal</keyword>
<comment type="subcellular location">
    <subcellularLocation>
        <location evidence="1">Secreted</location>
        <location evidence="1">Cell wall</location>
    </subcellularLocation>
    <subcellularLocation>
        <location evidence="2">Secreted</location>
        <location evidence="2">Extracellular space</location>
        <location evidence="2">Apoplast</location>
    </subcellularLocation>
</comment>
<dbReference type="InterPro" id="IPR004873">
    <property type="entry name" value="BURP_dom"/>
</dbReference>
<keyword evidence="10" id="KW-1185">Reference proteome</keyword>
<evidence type="ECO:0000259" key="8">
    <source>
        <dbReference type="PROSITE" id="PS51277"/>
    </source>
</evidence>
<feature type="domain" description="BURP" evidence="8">
    <location>
        <begin position="189"/>
        <end position="394"/>
    </location>
</feature>
<comment type="caution">
    <text evidence="9">The sequence shown here is derived from an EMBL/GenBank/DDBJ whole genome shotgun (WGS) entry which is preliminary data.</text>
</comment>
<keyword evidence="3" id="KW-0134">Cell wall</keyword>
<dbReference type="Pfam" id="PF03181">
    <property type="entry name" value="BURP"/>
    <property type="match status" value="1"/>
</dbReference>
<sequence length="399" mass="44183">MAHPFTTFLLLFPLLLSSSLASNQITFWSQNVLNEMPQAISTKLSPLNKQDSDYYAKTISQNNFKADSNFCSVAKLSCFTLFNELVSGDKIRYNNPVASPLVSGDKIRYNNPVASPLVSGDKIRYNNPVSSPLVSGDKIRYNNPVVSPLVSGDKIRYNNPVARPLVSGDKIRYNNPVAIPLKNIDPFSFFRLSVLKEGNTMYLSNLKATLPYRAFLPPQIASQISLNPQNIAKKFPDWTKEAIETTLSYCNAAATKGEFKTCPKSLEEMISFSKTALGKNKLLSLASQSTKGSGNKLEIRNIKKFNVEKIVACHEMFLPFATYFCHSLSSSRIYSVDFVEPKTGAPVNTVVAICHLDTSSWSANHVALKILKFGPGQGEACHWMNEIDLAWIDGTGEKI</sequence>
<keyword evidence="6" id="KW-0325">Glycoprotein</keyword>
<evidence type="ECO:0000256" key="7">
    <source>
        <dbReference type="SAM" id="SignalP"/>
    </source>
</evidence>
<evidence type="ECO:0000256" key="3">
    <source>
        <dbReference type="ARBA" id="ARBA00022512"/>
    </source>
</evidence>
<dbReference type="EMBL" id="WHWC01000014">
    <property type="protein sequence ID" value="KAG8369450.1"/>
    <property type="molecule type" value="Genomic_DNA"/>
</dbReference>
<evidence type="ECO:0000256" key="1">
    <source>
        <dbReference type="ARBA" id="ARBA00004191"/>
    </source>
</evidence>
<feature type="chain" id="PRO_5043899559" description="BURP domain-containing protein" evidence="7">
    <location>
        <begin position="22"/>
        <end position="399"/>
    </location>
</feature>
<keyword evidence="3" id="KW-0964">Secreted</keyword>
<accession>A0AAV6WR52</accession>
<dbReference type="PANTHER" id="PTHR31458">
    <property type="entry name" value="POLYGALACTURONASE 1 BETA-LIKE PROTEIN 2"/>
    <property type="match status" value="1"/>
</dbReference>
<evidence type="ECO:0000256" key="2">
    <source>
        <dbReference type="ARBA" id="ARBA00004271"/>
    </source>
</evidence>
<dbReference type="Proteomes" id="UP000826271">
    <property type="component" value="Unassembled WGS sequence"/>
</dbReference>
<evidence type="ECO:0000256" key="6">
    <source>
        <dbReference type="ARBA" id="ARBA00023180"/>
    </source>
</evidence>
<dbReference type="PROSITE" id="PS51277">
    <property type="entry name" value="BURP"/>
    <property type="match status" value="1"/>
</dbReference>
<name>A0AAV6WR52_9LAMI</name>
<dbReference type="AlphaFoldDB" id="A0AAV6WR52"/>
<dbReference type="InterPro" id="IPR051897">
    <property type="entry name" value="PG-associated_BURP"/>
</dbReference>
<organism evidence="9 10">
    <name type="scientific">Buddleja alternifolia</name>
    <dbReference type="NCBI Taxonomy" id="168488"/>
    <lineage>
        <taxon>Eukaryota</taxon>
        <taxon>Viridiplantae</taxon>
        <taxon>Streptophyta</taxon>
        <taxon>Embryophyta</taxon>
        <taxon>Tracheophyta</taxon>
        <taxon>Spermatophyta</taxon>
        <taxon>Magnoliopsida</taxon>
        <taxon>eudicotyledons</taxon>
        <taxon>Gunneridae</taxon>
        <taxon>Pentapetalae</taxon>
        <taxon>asterids</taxon>
        <taxon>lamiids</taxon>
        <taxon>Lamiales</taxon>
        <taxon>Scrophulariaceae</taxon>
        <taxon>Buddlejeae</taxon>
        <taxon>Buddleja</taxon>
    </lineage>
</organism>
<feature type="signal peptide" evidence="7">
    <location>
        <begin position="1"/>
        <end position="21"/>
    </location>
</feature>
<proteinExistence type="predicted"/>
<gene>
    <name evidence="9" type="ORF">BUALT_Bualt14G0015000</name>
</gene>
<protein>
    <recommendedName>
        <fullName evidence="8">BURP domain-containing protein</fullName>
    </recommendedName>
</protein>
<keyword evidence="4" id="KW-0052">Apoplast</keyword>
<evidence type="ECO:0000256" key="5">
    <source>
        <dbReference type="ARBA" id="ARBA00022729"/>
    </source>
</evidence>
<evidence type="ECO:0000313" key="10">
    <source>
        <dbReference type="Proteomes" id="UP000826271"/>
    </source>
</evidence>
<evidence type="ECO:0000313" key="9">
    <source>
        <dbReference type="EMBL" id="KAG8369450.1"/>
    </source>
</evidence>
<evidence type="ECO:0000256" key="4">
    <source>
        <dbReference type="ARBA" id="ARBA00022523"/>
    </source>
</evidence>
<dbReference type="PANTHER" id="PTHR31458:SF16">
    <property type="entry name" value="BURP DOMAIN-CONTAINING PROTEIN"/>
    <property type="match status" value="1"/>
</dbReference>
<dbReference type="GO" id="GO:0048046">
    <property type="term" value="C:apoplast"/>
    <property type="evidence" value="ECO:0007669"/>
    <property type="project" value="UniProtKB-SubCell"/>
</dbReference>